<dbReference type="STRING" id="573321.SAMN04488505_105152"/>
<gene>
    <name evidence="2" type="ORF">SAMN04488505_105152</name>
</gene>
<feature type="chain" id="PRO_5011480098" evidence="1">
    <location>
        <begin position="21"/>
        <end position="135"/>
    </location>
</feature>
<dbReference type="Gene3D" id="2.60.40.2340">
    <property type="match status" value="1"/>
</dbReference>
<evidence type="ECO:0000313" key="2">
    <source>
        <dbReference type="EMBL" id="SEM60104.1"/>
    </source>
</evidence>
<dbReference type="PROSITE" id="PS51257">
    <property type="entry name" value="PROKAR_LIPOPROTEIN"/>
    <property type="match status" value="1"/>
</dbReference>
<dbReference type="OrthoDB" id="1033440at2"/>
<accession>A0A1H7ZQI9</accession>
<keyword evidence="1" id="KW-0732">Signal</keyword>
<reference evidence="2 3" key="1">
    <citation type="submission" date="2016-10" db="EMBL/GenBank/DDBJ databases">
        <authorList>
            <person name="de Groot N.N."/>
        </authorList>
    </citation>
    <scope>NUCLEOTIDE SEQUENCE [LARGE SCALE GENOMIC DNA]</scope>
    <source>
        <strain evidence="2 3">DSM 21039</strain>
    </source>
</reference>
<feature type="signal peptide" evidence="1">
    <location>
        <begin position="1"/>
        <end position="20"/>
    </location>
</feature>
<proteinExistence type="predicted"/>
<dbReference type="Proteomes" id="UP000198984">
    <property type="component" value="Unassembled WGS sequence"/>
</dbReference>
<name>A0A1H7ZQI9_9BACT</name>
<organism evidence="2 3">
    <name type="scientific">Chitinophaga rupis</name>
    <dbReference type="NCBI Taxonomy" id="573321"/>
    <lineage>
        <taxon>Bacteria</taxon>
        <taxon>Pseudomonadati</taxon>
        <taxon>Bacteroidota</taxon>
        <taxon>Chitinophagia</taxon>
        <taxon>Chitinophagales</taxon>
        <taxon>Chitinophagaceae</taxon>
        <taxon>Chitinophaga</taxon>
    </lineage>
</organism>
<dbReference type="AlphaFoldDB" id="A0A1H7ZQI9"/>
<evidence type="ECO:0000313" key="3">
    <source>
        <dbReference type="Proteomes" id="UP000198984"/>
    </source>
</evidence>
<keyword evidence="3" id="KW-1185">Reference proteome</keyword>
<dbReference type="RefSeq" id="WP_089916294.1">
    <property type="nucleotide sequence ID" value="NZ_FOBB01000005.1"/>
</dbReference>
<evidence type="ECO:0000256" key="1">
    <source>
        <dbReference type="SAM" id="SignalP"/>
    </source>
</evidence>
<protein>
    <submittedName>
        <fullName evidence="2">Uncharacterized protein</fullName>
    </submittedName>
</protein>
<sequence>MQKYFSIAGLLLLAAFTWIACTKENPVDEDGLLITTRAECYVSNFELLGTDFQTVLTGTPQIDTTACTIKAKVFFGTDLTNLYPQFSLVTDAKLDPKITGKVNFSDLDHPKQYTVISGNRQVRKTYTVYITVQQP</sequence>
<dbReference type="EMBL" id="FOBB01000005">
    <property type="protein sequence ID" value="SEM60104.1"/>
    <property type="molecule type" value="Genomic_DNA"/>
</dbReference>